<feature type="domain" description="6-hydroxymethylpterin diphosphokinase MptE-like" evidence="2">
    <location>
        <begin position="288"/>
        <end position="467"/>
    </location>
</feature>
<evidence type="ECO:0008006" key="6">
    <source>
        <dbReference type="Google" id="ProtNLM"/>
    </source>
</evidence>
<dbReference type="PANTHER" id="PTHR41786:SF1">
    <property type="entry name" value="6-HYDROXYMETHYLPTERIN DIPHOSPHOKINASE MPTE-LIKE DOMAIN-CONTAINING PROTEIN"/>
    <property type="match status" value="1"/>
</dbReference>
<keyword evidence="5" id="KW-1185">Reference proteome</keyword>
<comment type="caution">
    <text evidence="4">The sequence shown here is derived from an EMBL/GenBank/DDBJ whole genome shotgun (WGS) entry which is preliminary data.</text>
</comment>
<evidence type="ECO:0000313" key="5">
    <source>
        <dbReference type="Proteomes" id="UP000638462"/>
    </source>
</evidence>
<accession>A0ABQ1T4Q0</accession>
<dbReference type="InterPro" id="IPR045376">
    <property type="entry name" value="Maf_N"/>
</dbReference>
<evidence type="ECO:0000259" key="3">
    <source>
        <dbReference type="Pfam" id="PF20157"/>
    </source>
</evidence>
<organism evidence="4 5">
    <name type="scientific">Pseudoalteromonas gelatinilytica</name>
    <dbReference type="NCBI Taxonomy" id="1703256"/>
    <lineage>
        <taxon>Bacteria</taxon>
        <taxon>Pseudomonadati</taxon>
        <taxon>Pseudomonadota</taxon>
        <taxon>Gammaproteobacteria</taxon>
        <taxon>Alteromonadales</taxon>
        <taxon>Pseudoalteromonadaceae</taxon>
        <taxon>Pseudoalteromonas</taxon>
    </lineage>
</organism>
<feature type="coiled-coil region" evidence="1">
    <location>
        <begin position="4"/>
        <end position="35"/>
    </location>
</feature>
<sequence length="694" mass="79228">MTTQKSVEAQLESLSEQLEAKLEKQQKEQIFAEKANLMFERNLLAFKKFFPEVYERFLRYNPGEKFQLLLNENGTANIIDYETGVPMYSEDPISQAKEQAEKNINAPILGRTDHSKVSLIENPLDFCHIKLMKSMGSVYLEAKQELELNNTLDEVMPSLIVFGIGLGYHLPYLLDSKKISFINILEPNEDYFFASLFVTDWQEILEHVNQSGSYLYLGIGKTEVEIFQDIYERSRSVGVASVSFTWFYQHYPSVTVNNWINQFKVNFHQFFTGFGFFDDALMGVAHTLGNVDNGLNLMVNHLSQVSVPKYDNFPIVIIANGPSLDKEIEALQSIKDKVVIFSCNSASTALIQYGIIPDFHVALERTEQTYHFLKDYLPESARSQINFLTTNVMHPSVSSLFPWTGFGLKGNESATQLIQLSQVLGKHEFTGSLSYCNPLVGNTALSFACHLNFKNIYLFGVDNGYIDETHHHSKSSFYYNDKGETVHQPLKMGKQIVLPGNFAPSVLTDEFMSVGNSQMEKLVDLFVPKGTHFFNCSNGAKIKGAIPLKSEDIFLENTQVDKHEVIEFIKSTKFSAPYDAEKVESYLQYNEFEEFCSTFANILKEDVSTRGDALDALLKSIRYLYSFKDNAKYLNIFLMMEGETLYTTALLISLLYNFGDEEQIMPYYLKALQHWIDFIDSAPEYYKANIRLCK</sequence>
<dbReference type="EMBL" id="BMIT01000002">
    <property type="protein sequence ID" value="GGE83980.1"/>
    <property type="molecule type" value="Genomic_DNA"/>
</dbReference>
<dbReference type="RefSeq" id="WP_188727147.1">
    <property type="nucleotide sequence ID" value="NZ_BMIT01000002.1"/>
</dbReference>
<keyword evidence="1" id="KW-0175">Coiled coil</keyword>
<feature type="domain" description="Glycosyltransferase Maf N-terminal" evidence="3">
    <location>
        <begin position="38"/>
        <end position="270"/>
    </location>
</feature>
<gene>
    <name evidence="4" type="ORF">GCM10008027_05950</name>
</gene>
<dbReference type="PANTHER" id="PTHR41786">
    <property type="entry name" value="MOTILITY ACCESSORY FACTOR MAF"/>
    <property type="match status" value="1"/>
</dbReference>
<dbReference type="Pfam" id="PF01973">
    <property type="entry name" value="MptE-like"/>
    <property type="match status" value="1"/>
</dbReference>
<evidence type="ECO:0000259" key="2">
    <source>
        <dbReference type="Pfam" id="PF01973"/>
    </source>
</evidence>
<dbReference type="Proteomes" id="UP000638462">
    <property type="component" value="Unassembled WGS sequence"/>
</dbReference>
<evidence type="ECO:0000313" key="4">
    <source>
        <dbReference type="EMBL" id="GGE83980.1"/>
    </source>
</evidence>
<protein>
    <recommendedName>
        <fullName evidence="6">Maf protein</fullName>
    </recommendedName>
</protein>
<reference evidence="5" key="1">
    <citation type="journal article" date="2019" name="Int. J. Syst. Evol. Microbiol.">
        <title>The Global Catalogue of Microorganisms (GCM) 10K type strain sequencing project: providing services to taxonomists for standard genome sequencing and annotation.</title>
        <authorList>
            <consortium name="The Broad Institute Genomics Platform"/>
            <consortium name="The Broad Institute Genome Sequencing Center for Infectious Disease"/>
            <person name="Wu L."/>
            <person name="Ma J."/>
        </authorList>
    </citation>
    <scope>NUCLEOTIDE SEQUENCE [LARGE SCALE GENOMIC DNA]</scope>
    <source>
        <strain evidence="5">CGMCC 1.15394</strain>
    </source>
</reference>
<proteinExistence type="predicted"/>
<dbReference type="InterPro" id="IPR002826">
    <property type="entry name" value="MptE-like"/>
</dbReference>
<name>A0ABQ1T4Q0_9GAMM</name>
<dbReference type="Pfam" id="PF20157">
    <property type="entry name" value="Maf_flag10_N"/>
    <property type="match status" value="1"/>
</dbReference>
<evidence type="ECO:0000256" key="1">
    <source>
        <dbReference type="SAM" id="Coils"/>
    </source>
</evidence>
<dbReference type="Gene3D" id="3.90.1480.10">
    <property type="entry name" value="Alpha-2,3-sialyltransferase"/>
    <property type="match status" value="1"/>
</dbReference>